<gene>
    <name evidence="2" type="ORF">A2V80_00870</name>
</gene>
<proteinExistence type="predicted"/>
<dbReference type="InterPro" id="IPR023346">
    <property type="entry name" value="Lysozyme-like_dom_sf"/>
</dbReference>
<dbReference type="Proteomes" id="UP000179013">
    <property type="component" value="Unassembled WGS sequence"/>
</dbReference>
<feature type="domain" description="Transglycosylase SLT" evidence="1">
    <location>
        <begin position="2"/>
        <end position="89"/>
    </location>
</feature>
<name>A0A1F7XBY6_9BACT</name>
<protein>
    <recommendedName>
        <fullName evidence="1">Transglycosylase SLT domain-containing protein</fullName>
    </recommendedName>
</protein>
<dbReference type="EMBL" id="MGFU01000038">
    <property type="protein sequence ID" value="OGM12531.1"/>
    <property type="molecule type" value="Genomic_DNA"/>
</dbReference>
<dbReference type="AlphaFoldDB" id="A0A1F7XBY6"/>
<accession>A0A1F7XBY6</accession>
<sequence length="116" mass="13947">MESGGNPLALSEDNCRGLMQISEIVFNEWKRKELSAGQKCNYTFEDVYRWTLNKIIGERYLRRLRYHYNCYTLEQILAAYNGGITRLRKCNYDISKMPRETRDYVRKVMKLYREAK</sequence>
<comment type="caution">
    <text evidence="2">The sequence shown here is derived from an EMBL/GenBank/DDBJ whole genome shotgun (WGS) entry which is preliminary data.</text>
</comment>
<dbReference type="SUPFAM" id="SSF53955">
    <property type="entry name" value="Lysozyme-like"/>
    <property type="match status" value="1"/>
</dbReference>
<dbReference type="InterPro" id="IPR008258">
    <property type="entry name" value="Transglycosylase_SLT_dom_1"/>
</dbReference>
<reference evidence="2 3" key="1">
    <citation type="journal article" date="2016" name="Nat. Commun.">
        <title>Thousands of microbial genomes shed light on interconnected biogeochemical processes in an aquifer system.</title>
        <authorList>
            <person name="Anantharaman K."/>
            <person name="Brown C.T."/>
            <person name="Hug L.A."/>
            <person name="Sharon I."/>
            <person name="Castelle C.J."/>
            <person name="Probst A.J."/>
            <person name="Thomas B.C."/>
            <person name="Singh A."/>
            <person name="Wilkins M.J."/>
            <person name="Karaoz U."/>
            <person name="Brodie E.L."/>
            <person name="Williams K.H."/>
            <person name="Hubbard S.S."/>
            <person name="Banfield J.F."/>
        </authorList>
    </citation>
    <scope>NUCLEOTIDE SEQUENCE [LARGE SCALE GENOMIC DNA]</scope>
</reference>
<evidence type="ECO:0000313" key="2">
    <source>
        <dbReference type="EMBL" id="OGM12531.1"/>
    </source>
</evidence>
<dbReference type="CDD" id="cd00254">
    <property type="entry name" value="LT-like"/>
    <property type="match status" value="1"/>
</dbReference>
<evidence type="ECO:0000313" key="3">
    <source>
        <dbReference type="Proteomes" id="UP000179013"/>
    </source>
</evidence>
<organism evidence="2 3">
    <name type="scientific">Candidatus Woesebacteria bacterium RBG_16_39_8b</name>
    <dbReference type="NCBI Taxonomy" id="1802482"/>
    <lineage>
        <taxon>Bacteria</taxon>
        <taxon>Candidatus Woeseibacteriota</taxon>
    </lineage>
</organism>
<dbReference type="Gene3D" id="1.10.530.10">
    <property type="match status" value="1"/>
</dbReference>
<evidence type="ECO:0000259" key="1">
    <source>
        <dbReference type="Pfam" id="PF01464"/>
    </source>
</evidence>
<dbReference type="Pfam" id="PF01464">
    <property type="entry name" value="SLT"/>
    <property type="match status" value="1"/>
</dbReference>